<dbReference type="SUPFAM" id="SSF53383">
    <property type="entry name" value="PLP-dependent transferases"/>
    <property type="match status" value="1"/>
</dbReference>
<evidence type="ECO:0000313" key="3">
    <source>
        <dbReference type="EMBL" id="MFD2261410.1"/>
    </source>
</evidence>
<keyword evidence="4" id="KW-1185">Reference proteome</keyword>
<dbReference type="InterPro" id="IPR015422">
    <property type="entry name" value="PyrdxlP-dep_Trfase_small"/>
</dbReference>
<dbReference type="EMBL" id="JBHUIP010000001">
    <property type="protein sequence ID" value="MFD2261410.1"/>
    <property type="molecule type" value="Genomic_DNA"/>
</dbReference>
<gene>
    <name evidence="3" type="ORF">ACFSM5_00825</name>
</gene>
<evidence type="ECO:0000256" key="1">
    <source>
        <dbReference type="ARBA" id="ARBA00022898"/>
    </source>
</evidence>
<dbReference type="PANTHER" id="PTHR43586:SF15">
    <property type="entry name" value="BLR3095 PROTEIN"/>
    <property type="match status" value="1"/>
</dbReference>
<evidence type="ECO:0000259" key="2">
    <source>
        <dbReference type="Pfam" id="PF00266"/>
    </source>
</evidence>
<reference evidence="4" key="1">
    <citation type="journal article" date="2019" name="Int. J. Syst. Evol. Microbiol.">
        <title>The Global Catalogue of Microorganisms (GCM) 10K type strain sequencing project: providing services to taxonomists for standard genome sequencing and annotation.</title>
        <authorList>
            <consortium name="The Broad Institute Genomics Platform"/>
            <consortium name="The Broad Institute Genome Sequencing Center for Infectious Disease"/>
            <person name="Wu L."/>
            <person name="Ma J."/>
        </authorList>
    </citation>
    <scope>NUCLEOTIDE SEQUENCE [LARGE SCALE GENOMIC DNA]</scope>
    <source>
        <strain evidence="4">CGMCC 1.19062</strain>
    </source>
</reference>
<feature type="domain" description="Aminotransferase class V" evidence="2">
    <location>
        <begin position="55"/>
        <end position="356"/>
    </location>
</feature>
<comment type="caution">
    <text evidence="3">The sequence shown here is derived from an EMBL/GenBank/DDBJ whole genome shotgun (WGS) entry which is preliminary data.</text>
</comment>
<keyword evidence="3" id="KW-0808">Transferase</keyword>
<dbReference type="RefSeq" id="WP_379874128.1">
    <property type="nucleotide sequence ID" value="NZ_JBHUIP010000001.1"/>
</dbReference>
<proteinExistence type="predicted"/>
<protein>
    <submittedName>
        <fullName evidence="3">Aminotransferase class V-fold PLP-dependent enzyme</fullName>
    </submittedName>
</protein>
<accession>A0ABW5DKZ7</accession>
<sequence>MTTLIPSQRQLFDIPEDIAYLNSAYMGASPRPVVEAGNRASQRKAMPWQITPADFFTDSEKARSLFARMINAGADDIALVPAVSYGMAVAAKVLPIKSGQRILTLIEQFPSNVYPWQDLARRKGAECVSLPRPADDDWTSVLLSAIDAQTAILAVPHCHWTDGGLVDLVAVGEACRKVGAALCIDATQSMGVLPFDVQQIQPDFVAVGGYKWLLGPYSYGYLYVAKRWQEAEPLEETWLGRRYSEDFSGLVNYREDYQPGARRFDAGGRSNFALTPPAIAALELMLGWGADNLSATFGARNDAIAARMEERFGLKSVPRHRRAPHYLGLRFPGEVPADLPAKLAAAKVYVSVRGKAMRVTPHVWTTEGDVERLFEVMGQALG</sequence>
<keyword evidence="3" id="KW-0032">Aminotransferase</keyword>
<dbReference type="Gene3D" id="3.90.1150.10">
    <property type="entry name" value="Aspartate Aminotransferase, domain 1"/>
    <property type="match status" value="1"/>
</dbReference>
<dbReference type="Pfam" id="PF00266">
    <property type="entry name" value="Aminotran_5"/>
    <property type="match status" value="1"/>
</dbReference>
<organism evidence="3 4">
    <name type="scientific">Lacibacterium aquatile</name>
    <dbReference type="NCBI Taxonomy" id="1168082"/>
    <lineage>
        <taxon>Bacteria</taxon>
        <taxon>Pseudomonadati</taxon>
        <taxon>Pseudomonadota</taxon>
        <taxon>Alphaproteobacteria</taxon>
        <taxon>Rhodospirillales</taxon>
        <taxon>Rhodospirillaceae</taxon>
    </lineage>
</organism>
<dbReference type="InterPro" id="IPR015421">
    <property type="entry name" value="PyrdxlP-dep_Trfase_major"/>
</dbReference>
<keyword evidence="1" id="KW-0663">Pyridoxal phosphate</keyword>
<dbReference type="Gene3D" id="3.40.640.10">
    <property type="entry name" value="Type I PLP-dependent aspartate aminotransferase-like (Major domain)"/>
    <property type="match status" value="1"/>
</dbReference>
<dbReference type="InterPro" id="IPR000192">
    <property type="entry name" value="Aminotrans_V_dom"/>
</dbReference>
<dbReference type="PANTHER" id="PTHR43586">
    <property type="entry name" value="CYSTEINE DESULFURASE"/>
    <property type="match status" value="1"/>
</dbReference>
<dbReference type="GO" id="GO:0008483">
    <property type="term" value="F:transaminase activity"/>
    <property type="evidence" value="ECO:0007669"/>
    <property type="project" value="UniProtKB-KW"/>
</dbReference>
<name>A0ABW5DKZ7_9PROT</name>
<dbReference type="Proteomes" id="UP001597295">
    <property type="component" value="Unassembled WGS sequence"/>
</dbReference>
<dbReference type="InterPro" id="IPR015424">
    <property type="entry name" value="PyrdxlP-dep_Trfase"/>
</dbReference>
<evidence type="ECO:0000313" key="4">
    <source>
        <dbReference type="Proteomes" id="UP001597295"/>
    </source>
</evidence>